<keyword evidence="4" id="KW-1185">Reference proteome</keyword>
<evidence type="ECO:0000256" key="2">
    <source>
        <dbReference type="SAM" id="SignalP"/>
    </source>
</evidence>
<reference evidence="3 4" key="1">
    <citation type="submission" date="2018-11" db="EMBL/GenBank/DDBJ databases">
        <authorList>
            <consortium name="Pathogen Informatics"/>
        </authorList>
    </citation>
    <scope>NUCLEOTIDE SEQUENCE [LARGE SCALE GENOMIC DNA]</scope>
</reference>
<gene>
    <name evidence="3" type="ORF">CGOC_LOCUS6377</name>
</gene>
<dbReference type="EMBL" id="UYRV01020683">
    <property type="protein sequence ID" value="VDK68016.1"/>
    <property type="molecule type" value="Genomic_DNA"/>
</dbReference>
<organism evidence="3 4">
    <name type="scientific">Cylicostephanus goldi</name>
    <name type="common">Nematode worm</name>
    <dbReference type="NCBI Taxonomy" id="71465"/>
    <lineage>
        <taxon>Eukaryota</taxon>
        <taxon>Metazoa</taxon>
        <taxon>Ecdysozoa</taxon>
        <taxon>Nematoda</taxon>
        <taxon>Chromadorea</taxon>
        <taxon>Rhabditida</taxon>
        <taxon>Rhabditina</taxon>
        <taxon>Rhabditomorpha</taxon>
        <taxon>Strongyloidea</taxon>
        <taxon>Strongylidae</taxon>
        <taxon>Cylicostephanus</taxon>
    </lineage>
</organism>
<dbReference type="AlphaFoldDB" id="A0A3P6S1G9"/>
<dbReference type="Proteomes" id="UP000271889">
    <property type="component" value="Unassembled WGS sequence"/>
</dbReference>
<protein>
    <submittedName>
        <fullName evidence="3">Uncharacterized protein</fullName>
    </submittedName>
</protein>
<feature type="transmembrane region" description="Helical" evidence="1">
    <location>
        <begin position="40"/>
        <end position="63"/>
    </location>
</feature>
<name>A0A3P6S1G9_CYLGO</name>
<feature type="signal peptide" evidence="2">
    <location>
        <begin position="1"/>
        <end position="22"/>
    </location>
</feature>
<keyword evidence="1" id="KW-1133">Transmembrane helix</keyword>
<evidence type="ECO:0000313" key="3">
    <source>
        <dbReference type="EMBL" id="VDK68016.1"/>
    </source>
</evidence>
<keyword evidence="2" id="KW-0732">Signal</keyword>
<keyword evidence="1" id="KW-0472">Membrane</keyword>
<evidence type="ECO:0000256" key="1">
    <source>
        <dbReference type="SAM" id="Phobius"/>
    </source>
</evidence>
<evidence type="ECO:0000313" key="4">
    <source>
        <dbReference type="Proteomes" id="UP000271889"/>
    </source>
</evidence>
<feature type="chain" id="PRO_5018303789" evidence="2">
    <location>
        <begin position="23"/>
        <end position="75"/>
    </location>
</feature>
<keyword evidence="1" id="KW-0812">Transmembrane</keyword>
<sequence length="75" mass="7938">MQNWKVIQTLGLLLAVMRFSPAVLDPGNSAKERRVVVSAAGAAVPLVTAAEVVTVGAWVVVMISMHRPESQVRGA</sequence>
<accession>A0A3P6S1G9</accession>
<proteinExistence type="predicted"/>